<sequence length="380" mass="42565">MISDAELQEYLADELRCIGCGALIQTTESEELGYTPMSALRKGFENEEILCQRCFRLRHYNEIQPVSLTDDDFRRLLDQIGSTNSLVVYVMDVFDFSGSLIPGIHRFVGKNPILLVGNKIDVLPKSLRRSKIKDWMRQQANIAGLRPIDIALTSGRTGDDLPALMDLIEKYREGRDVYVVGVTNVGKSTMINQIIKDVTGDQNDVITTSRFPGTTLDRIEIPLDDDSAIIDTPGIIHQDQMAHYLSPKDLKYVTPQKELKPRTYQLNPEQTLFMGALARFDYVQGAKGGFTAYFDNNLMIHRTKLEKAEDFYAKHAGELLAPPSAEHLADLPPLQRHEFKTTQKTDIVIDGLGWITVPANAVVAGWAPKGVSVLTRKAMI</sequence>
<dbReference type="InterPro" id="IPR027417">
    <property type="entry name" value="P-loop_NTPase"/>
</dbReference>
<dbReference type="Pfam" id="PF21516">
    <property type="entry name" value="YqeH-like_C"/>
    <property type="match status" value="1"/>
</dbReference>
<dbReference type="Pfam" id="PF01926">
    <property type="entry name" value="MMR_HSR1"/>
    <property type="match status" value="1"/>
</dbReference>
<dbReference type="InterPro" id="IPR006073">
    <property type="entry name" value="GTP-bd"/>
</dbReference>
<evidence type="ECO:0000259" key="1">
    <source>
        <dbReference type="PROSITE" id="PS51721"/>
    </source>
</evidence>
<reference evidence="2 3" key="1">
    <citation type="journal article" date="2014" name="Genome Announc.">
        <title>Complete Genome Sequences of Fish Pathogenic Weissella ceti Strains WS74 and WS105.</title>
        <authorList>
            <person name="Figueiredo H.C."/>
            <person name="Leal C.A."/>
            <person name="Dorella F.A."/>
            <person name="Carvalho A.F."/>
            <person name="Soares S.C."/>
            <person name="Pereira F.L."/>
            <person name="Azevedo V.A."/>
        </authorList>
    </citation>
    <scope>NUCLEOTIDE SEQUENCE [LARGE SCALE GENOMIC DNA]</scope>
    <source>
        <strain evidence="2 3">WS74</strain>
    </source>
</reference>
<feature type="domain" description="CP-type G" evidence="1">
    <location>
        <begin position="74"/>
        <end position="238"/>
    </location>
</feature>
<gene>
    <name evidence="2" type="ORF">WS74_0988</name>
</gene>
<dbReference type="PANTHER" id="PTHR46434:SF1">
    <property type="entry name" value="GENETIC INTERACTOR OF PROHIBITINS 3, MITOCHONDRIAL"/>
    <property type="match status" value="1"/>
</dbReference>
<dbReference type="InterPro" id="IPR030378">
    <property type="entry name" value="G_CP_dom"/>
</dbReference>
<keyword evidence="3" id="KW-1185">Reference proteome</keyword>
<evidence type="ECO:0000313" key="3">
    <source>
        <dbReference type="Proteomes" id="UP000029079"/>
    </source>
</evidence>
<dbReference type="InterPro" id="IPR050896">
    <property type="entry name" value="Mito_lipid_metab_GTPase"/>
</dbReference>
<dbReference type="Proteomes" id="UP000029079">
    <property type="component" value="Chromosome"/>
</dbReference>
<dbReference type="GO" id="GO:0005525">
    <property type="term" value="F:GTP binding"/>
    <property type="evidence" value="ECO:0007669"/>
    <property type="project" value="InterPro"/>
</dbReference>
<dbReference type="InterPro" id="IPR048422">
    <property type="entry name" value="NOA1/YqeH-like_C"/>
</dbReference>
<dbReference type="Gene3D" id="3.40.50.300">
    <property type="entry name" value="P-loop containing nucleotide triphosphate hydrolases"/>
    <property type="match status" value="1"/>
</dbReference>
<evidence type="ECO:0000313" key="2">
    <source>
        <dbReference type="EMBL" id="AIM63240.1"/>
    </source>
</evidence>
<dbReference type="KEGG" id="wct:WS74_0988"/>
<dbReference type="OrthoDB" id="9773841at2"/>
<dbReference type="SUPFAM" id="SSF52540">
    <property type="entry name" value="P-loop containing nucleoside triphosphate hydrolases"/>
    <property type="match status" value="1"/>
</dbReference>
<dbReference type="NCBIfam" id="TIGR03597">
    <property type="entry name" value="GTPase_YqeH"/>
    <property type="match status" value="1"/>
</dbReference>
<dbReference type="PROSITE" id="PS51721">
    <property type="entry name" value="G_CP"/>
    <property type="match status" value="1"/>
</dbReference>
<dbReference type="STRING" id="759620.WS105_0984"/>
<dbReference type="PANTHER" id="PTHR46434">
    <property type="entry name" value="GENETIC INTERACTOR OF PROHIBITINS 3, MITOCHONDRIAL"/>
    <property type="match status" value="1"/>
</dbReference>
<dbReference type="CDD" id="cd01855">
    <property type="entry name" value="YqeH"/>
    <property type="match status" value="1"/>
</dbReference>
<reference evidence="3" key="2">
    <citation type="submission" date="2014-08" db="EMBL/GenBank/DDBJ databases">
        <title>Complete genome of Weissella ceti strain WS74 isolated from diseased rainbow trout in Brazil.</title>
        <authorList>
            <person name="Figueiredo H.C.P."/>
            <person name="Leal C.A.G."/>
            <person name="Pereira F.L."/>
            <person name="Soares S.C."/>
            <person name="Dorella F.A."/>
            <person name="Carvalho A.F."/>
            <person name="Azevedo V.A.C."/>
        </authorList>
    </citation>
    <scope>NUCLEOTIDE SEQUENCE [LARGE SCALE GENOMIC DNA]</scope>
    <source>
        <strain evidence="3">WS74</strain>
    </source>
</reference>
<organism evidence="2 3">
    <name type="scientific">Weissella ceti</name>
    <dbReference type="NCBI Taxonomy" id="759620"/>
    <lineage>
        <taxon>Bacteria</taxon>
        <taxon>Bacillati</taxon>
        <taxon>Bacillota</taxon>
        <taxon>Bacilli</taxon>
        <taxon>Lactobacillales</taxon>
        <taxon>Lactobacillaceae</taxon>
        <taxon>Weissella</taxon>
    </lineage>
</organism>
<dbReference type="EMBL" id="CP009223">
    <property type="protein sequence ID" value="AIM63240.1"/>
    <property type="molecule type" value="Genomic_DNA"/>
</dbReference>
<dbReference type="RefSeq" id="WP_009496103.1">
    <property type="nucleotide sequence ID" value="NZ_CP009223.1"/>
</dbReference>
<dbReference type="InterPro" id="IPR019988">
    <property type="entry name" value="GTP-bd_ribosome_bgen_YqeH"/>
</dbReference>
<dbReference type="AlphaFoldDB" id="A0A075U012"/>
<proteinExistence type="predicted"/>
<dbReference type="KEGG" id="wce:WS08_0922"/>
<protein>
    <submittedName>
        <fullName evidence="2">Ribosome biogenesis GTPase YqeH</fullName>
    </submittedName>
</protein>
<name>A0A075U012_9LACO</name>
<accession>A0A075U012</accession>